<dbReference type="InterPro" id="IPR011989">
    <property type="entry name" value="ARM-like"/>
</dbReference>
<evidence type="ECO:0000256" key="5">
    <source>
        <dbReference type="SAM" id="SignalP"/>
    </source>
</evidence>
<proteinExistence type="inferred from homology"/>
<protein>
    <submittedName>
        <fullName evidence="7">Arylsulfatase</fullName>
        <ecNumber evidence="7">3.1.6.1</ecNumber>
    </submittedName>
</protein>
<feature type="domain" description="Sulfatase N-terminal" evidence="6">
    <location>
        <begin position="35"/>
        <end position="319"/>
    </location>
</feature>
<dbReference type="PANTHER" id="PTHR42693:SF53">
    <property type="entry name" value="ENDO-4-O-SULFATASE"/>
    <property type="match status" value="1"/>
</dbReference>
<dbReference type="Gene3D" id="3.40.720.10">
    <property type="entry name" value="Alkaline Phosphatase, subunit A"/>
    <property type="match status" value="1"/>
</dbReference>
<keyword evidence="3 7" id="KW-0378">Hydrolase</keyword>
<keyword evidence="4" id="KW-0106">Calcium</keyword>
<gene>
    <name evidence="7" type="ORF">STSP1_02205</name>
</gene>
<name>A0A1W6LPS4_9BACT</name>
<dbReference type="Proteomes" id="UP000193334">
    <property type="component" value="Chromosome"/>
</dbReference>
<accession>A0A1W6LPS4</accession>
<dbReference type="InterPro" id="IPR050738">
    <property type="entry name" value="Sulfatase"/>
</dbReference>
<comment type="similarity">
    <text evidence="1">Belongs to the sulfatase family.</text>
</comment>
<dbReference type="PANTHER" id="PTHR42693">
    <property type="entry name" value="ARYLSULFATASE FAMILY MEMBER"/>
    <property type="match status" value="1"/>
</dbReference>
<evidence type="ECO:0000313" key="7">
    <source>
        <dbReference type="EMBL" id="ARN57779.1"/>
    </source>
</evidence>
<dbReference type="PROSITE" id="PS00523">
    <property type="entry name" value="SULFATASE_1"/>
    <property type="match status" value="1"/>
</dbReference>
<feature type="chain" id="PRO_5012009433" evidence="5">
    <location>
        <begin position="28"/>
        <end position="647"/>
    </location>
</feature>
<keyword evidence="8" id="KW-1185">Reference proteome</keyword>
<dbReference type="InterPro" id="IPR017850">
    <property type="entry name" value="Alkaline_phosphatase_core_sf"/>
</dbReference>
<dbReference type="InterPro" id="IPR024607">
    <property type="entry name" value="Sulfatase_CS"/>
</dbReference>
<dbReference type="Pfam" id="PF00884">
    <property type="entry name" value="Sulfatase"/>
    <property type="match status" value="1"/>
</dbReference>
<dbReference type="GO" id="GO:0046872">
    <property type="term" value="F:metal ion binding"/>
    <property type="evidence" value="ECO:0007669"/>
    <property type="project" value="UniProtKB-KW"/>
</dbReference>
<evidence type="ECO:0000313" key="8">
    <source>
        <dbReference type="Proteomes" id="UP000193334"/>
    </source>
</evidence>
<evidence type="ECO:0000256" key="2">
    <source>
        <dbReference type="ARBA" id="ARBA00022723"/>
    </source>
</evidence>
<dbReference type="AlphaFoldDB" id="A0A1W6LPS4"/>
<dbReference type="InterPro" id="IPR000917">
    <property type="entry name" value="Sulfatase_N"/>
</dbReference>
<evidence type="ECO:0000259" key="6">
    <source>
        <dbReference type="Pfam" id="PF00884"/>
    </source>
</evidence>
<organism evidence="7 8">
    <name type="scientific">Sedimentisphaera salicampi</name>
    <dbReference type="NCBI Taxonomy" id="1941349"/>
    <lineage>
        <taxon>Bacteria</taxon>
        <taxon>Pseudomonadati</taxon>
        <taxon>Planctomycetota</taxon>
        <taxon>Phycisphaerae</taxon>
        <taxon>Sedimentisphaerales</taxon>
        <taxon>Sedimentisphaeraceae</taxon>
        <taxon>Sedimentisphaera</taxon>
    </lineage>
</organism>
<dbReference type="SUPFAM" id="SSF53649">
    <property type="entry name" value="Alkaline phosphatase-like"/>
    <property type="match status" value="1"/>
</dbReference>
<dbReference type="SUPFAM" id="SSF48371">
    <property type="entry name" value="ARM repeat"/>
    <property type="match status" value="1"/>
</dbReference>
<feature type="signal peptide" evidence="5">
    <location>
        <begin position="1"/>
        <end position="27"/>
    </location>
</feature>
<keyword evidence="5" id="KW-0732">Signal</keyword>
<dbReference type="InterPro" id="IPR016024">
    <property type="entry name" value="ARM-type_fold"/>
</dbReference>
<dbReference type="RefSeq" id="WP_085756398.1">
    <property type="nucleotide sequence ID" value="NZ_CP021023.1"/>
</dbReference>
<reference evidence="8" key="1">
    <citation type="submission" date="2017-04" db="EMBL/GenBank/DDBJ databases">
        <title>Comparative genomics and description of representatives of a novel lineage of planctomycetes thriving in anoxic sediments.</title>
        <authorList>
            <person name="Spring S."/>
            <person name="Bunk B."/>
            <person name="Sproer C."/>
        </authorList>
    </citation>
    <scope>NUCLEOTIDE SEQUENCE [LARGE SCALE GENOMIC DNA]</scope>
    <source>
        <strain evidence="8">ST-PulAB-D4</strain>
    </source>
</reference>
<keyword evidence="2" id="KW-0479">Metal-binding</keyword>
<dbReference type="STRING" id="1941349.STSP1_02205"/>
<sequence length="647" mass="73481" precursor="true">MNRRLFLKSTGSLALSLAAVNPVSSFADNHSKQKPNVLWITIEDTSLFFGCYGDEVAKTPNVDKLAEEGTLFTNAFANSPVCSPARTALITGMHVGQLGGGNHRSAAAIPDSVKGFPTYLRKNGYYCTNNKKKDYNFKDAWHWAKRTWDETSGKATWRNRKPGQPFFHVQNFLDSHQSRVSVNSYERFKKNIQSQLSPEEITKPEEVKVPPFYHDTPEVRKAYARMYDCITLVDRQIGELLDKLKEDGLYEETIIFFFADHGEGMPRFKTNPLGLGLRVPLVVRVPKKYRDLVKLKPGTKTDKLISFVDLGPTVLNITGSKIGDNMSGAPVLGPGKIDKEFIFGSTNIVGTAEQHSRTVSDGRYTYVRNYMPHLGYAQPQRYCDGAEIMHLLRDYYKAGELEEAAEEYMSPGRPAEALYDYKFDPWNVHNLAEKTGYESILEKMRSINQNKILEIRDLHFLHPWEIETRGGKFTPFEFKDYSRVYPLEKIMSVAELVGKGRKVLSKQIKALEDEEPAVRYWGLIGLESQNWKKDDIFQHIEPLLEDSAPYIRYEAAKLTLKKKDSKKAKDILISGLKEEHCILVLSAMRNIRLLDRETVKELLPEVRKLKKRISELKGERLSGTVGSVIASTEAFAAGKYPPPVDSF</sequence>
<evidence type="ECO:0000256" key="4">
    <source>
        <dbReference type="ARBA" id="ARBA00022837"/>
    </source>
</evidence>
<dbReference type="GO" id="GO:0004065">
    <property type="term" value="F:arylsulfatase activity"/>
    <property type="evidence" value="ECO:0007669"/>
    <property type="project" value="UniProtKB-EC"/>
</dbReference>
<dbReference type="CDD" id="cd16027">
    <property type="entry name" value="SGSH"/>
    <property type="match status" value="1"/>
</dbReference>
<dbReference type="EC" id="3.1.6.1" evidence="7"/>
<dbReference type="Gene3D" id="1.25.10.10">
    <property type="entry name" value="Leucine-rich Repeat Variant"/>
    <property type="match status" value="1"/>
</dbReference>
<dbReference type="KEGG" id="pbp:STSP1_02205"/>
<evidence type="ECO:0000256" key="3">
    <source>
        <dbReference type="ARBA" id="ARBA00022801"/>
    </source>
</evidence>
<evidence type="ECO:0000256" key="1">
    <source>
        <dbReference type="ARBA" id="ARBA00008779"/>
    </source>
</evidence>
<dbReference type="EMBL" id="CP021023">
    <property type="protein sequence ID" value="ARN57779.1"/>
    <property type="molecule type" value="Genomic_DNA"/>
</dbReference>